<evidence type="ECO:0000313" key="2">
    <source>
        <dbReference type="Proteomes" id="UP000031512"/>
    </source>
</evidence>
<dbReference type="EMBL" id="ACOU01000008">
    <property type="protein sequence ID" value="EKX71978.1"/>
    <property type="molecule type" value="Genomic_DNA"/>
</dbReference>
<organism evidence="1 2">
    <name type="scientific">Theileria equi strain WA</name>
    <dbReference type="NCBI Taxonomy" id="1537102"/>
    <lineage>
        <taxon>Eukaryota</taxon>
        <taxon>Sar</taxon>
        <taxon>Alveolata</taxon>
        <taxon>Apicomplexa</taxon>
        <taxon>Aconoidasida</taxon>
        <taxon>Piroplasmida</taxon>
        <taxon>Theileriidae</taxon>
        <taxon>Theileria</taxon>
    </lineage>
</organism>
<dbReference type="KEGG" id="beq:BEWA_016560"/>
<dbReference type="GeneID" id="15804946"/>
<dbReference type="VEuPathDB" id="PiroplasmaDB:BEWA_016560"/>
<dbReference type="RefSeq" id="XP_004831430.1">
    <property type="nucleotide sequence ID" value="XM_004831373.1"/>
</dbReference>
<sequence>MVNGTVLSINRILRSSASWHNLGKFVTGSSAQEQHWNNLKSYDSAVHATIDSVSSVTDSQDATSIDWSKWEDRITHKNILKHMKETYLNTMNTIDSALKLQNPPTMHSGWEMYDSVKDNCLAATKAADKIISDGIKALWISQNNPPVHKVDTNEWLESDQYWQAFVEKHAMYSQSGTSNDPESPAEIESVKNKWNTNVYKFNERTDTPILYDYMNHLPSWEFYDVNRKQFFEHMEYFLLRTGEDFRHFPDIPKWYWLTHLEDIRYKIFTVSQRRQFKRQVESLSREETPDMQDSEDANYDLLLHEKHNTESTLSKLMANYSFLCDPLIPVQNLFQLSYVLSKDGYESHKGTQVYTFGDDVNALFVLPHGSNISANDFVDSTQVTPLECFYSLMDHLNLSGIKVNPTYATRLECQMEVIQQRGPNWLKLRNETSLEAFLRRLRHDDPLKPHYLEYAKELTERIANAKLVPVEQWVATVKAVEKRVLEQEEALRSLSTESTLHLGKDEIVDFASKNWIIAKDPVTNKVVKHSELLARL</sequence>
<keyword evidence="2" id="KW-1185">Reference proteome</keyword>
<comment type="caution">
    <text evidence="1">The sequence shown here is derived from an EMBL/GenBank/DDBJ whole genome shotgun (WGS) entry which is preliminary data.</text>
</comment>
<dbReference type="AlphaFoldDB" id="L1L9Z1"/>
<evidence type="ECO:0000313" key="1">
    <source>
        <dbReference type="EMBL" id="EKX71978.1"/>
    </source>
</evidence>
<dbReference type="Proteomes" id="UP000031512">
    <property type="component" value="Unassembled WGS sequence"/>
</dbReference>
<accession>L1L9Z1</accession>
<dbReference type="eggNOG" id="ENOG502S1XA">
    <property type="taxonomic scope" value="Eukaryota"/>
</dbReference>
<gene>
    <name evidence="1" type="ORF">BEWA_016560</name>
</gene>
<proteinExistence type="predicted"/>
<dbReference type="STRING" id="1537102.L1L9Z1"/>
<protein>
    <submittedName>
        <fullName evidence="1">Uncharacterized protein</fullName>
    </submittedName>
</protein>
<name>L1L9Z1_THEEQ</name>
<dbReference type="OrthoDB" id="446168at2759"/>
<reference evidence="1 2" key="1">
    <citation type="journal article" date="2012" name="BMC Genomics">
        <title>Comparative genomic analysis and phylogenetic position of Theileria equi.</title>
        <authorList>
            <person name="Kappmeyer L.S."/>
            <person name="Thiagarajan M."/>
            <person name="Herndon D.R."/>
            <person name="Ramsay J.D."/>
            <person name="Caler E."/>
            <person name="Djikeng A."/>
            <person name="Gillespie J.J."/>
            <person name="Lau A.O."/>
            <person name="Roalson E.H."/>
            <person name="Silva J.C."/>
            <person name="Silva M.G."/>
            <person name="Suarez C.E."/>
            <person name="Ueti M.W."/>
            <person name="Nene V.M."/>
            <person name="Mealey R.H."/>
            <person name="Knowles D.P."/>
            <person name="Brayton K.A."/>
        </authorList>
    </citation>
    <scope>NUCLEOTIDE SEQUENCE [LARGE SCALE GENOMIC DNA]</scope>
    <source>
        <strain evidence="1 2">WA</strain>
    </source>
</reference>